<organism evidence="10 11">
    <name type="scientific">Lepraria neglecta</name>
    <dbReference type="NCBI Taxonomy" id="209136"/>
    <lineage>
        <taxon>Eukaryota</taxon>
        <taxon>Fungi</taxon>
        <taxon>Dikarya</taxon>
        <taxon>Ascomycota</taxon>
        <taxon>Pezizomycotina</taxon>
        <taxon>Lecanoromycetes</taxon>
        <taxon>OSLEUM clade</taxon>
        <taxon>Lecanoromycetidae</taxon>
        <taxon>Lecanorales</taxon>
        <taxon>Lecanorineae</taxon>
        <taxon>Stereocaulaceae</taxon>
        <taxon>Lepraria</taxon>
    </lineage>
</organism>
<keyword evidence="5" id="KW-0489">Methyltransferase</keyword>
<evidence type="ECO:0000256" key="9">
    <source>
        <dbReference type="ARBA" id="ARBA00038126"/>
    </source>
</evidence>
<dbReference type="InterPro" id="IPR029063">
    <property type="entry name" value="SAM-dependent_MTases_sf"/>
</dbReference>
<keyword evidence="4" id="KW-0963">Cytoplasm</keyword>
<evidence type="ECO:0000256" key="8">
    <source>
        <dbReference type="ARBA" id="ARBA00023242"/>
    </source>
</evidence>
<dbReference type="PANTHER" id="PTHR14614">
    <property type="entry name" value="HEPATOCELLULAR CARCINOMA-ASSOCIATED ANTIGEN"/>
    <property type="match status" value="1"/>
</dbReference>
<dbReference type="Gene3D" id="3.40.50.150">
    <property type="entry name" value="Vaccinia Virus protein VP39"/>
    <property type="match status" value="1"/>
</dbReference>
<evidence type="ECO:0000313" key="10">
    <source>
        <dbReference type="EMBL" id="KAK3167097.1"/>
    </source>
</evidence>
<dbReference type="InterPro" id="IPR019410">
    <property type="entry name" value="Methyltransf_16"/>
</dbReference>
<dbReference type="GO" id="GO:0005634">
    <property type="term" value="C:nucleus"/>
    <property type="evidence" value="ECO:0007669"/>
    <property type="project" value="UniProtKB-SubCell"/>
</dbReference>
<proteinExistence type="inferred from homology"/>
<comment type="caution">
    <text evidence="10">The sequence shown here is derived from an EMBL/GenBank/DDBJ whole genome shotgun (WGS) entry which is preliminary data.</text>
</comment>
<dbReference type="AlphaFoldDB" id="A0AAE0DDM1"/>
<evidence type="ECO:0000256" key="4">
    <source>
        <dbReference type="ARBA" id="ARBA00022490"/>
    </source>
</evidence>
<dbReference type="EMBL" id="JASNWA010000011">
    <property type="protein sequence ID" value="KAK3167097.1"/>
    <property type="molecule type" value="Genomic_DNA"/>
</dbReference>
<dbReference type="GO" id="GO:0018064">
    <property type="term" value="F:protein-L-histidine N-tele-methyltransferase activity"/>
    <property type="evidence" value="ECO:0007669"/>
    <property type="project" value="UniProtKB-EC"/>
</dbReference>
<comment type="subcellular location">
    <subcellularLocation>
        <location evidence="2">Cytoplasm</location>
    </subcellularLocation>
    <subcellularLocation>
        <location evidence="1">Nucleus</location>
    </subcellularLocation>
</comment>
<dbReference type="PANTHER" id="PTHR14614:SF39">
    <property type="entry name" value="HISTIDINE PROTEIN METHYLTRANSFERASE 1 HOMOLOG"/>
    <property type="match status" value="1"/>
</dbReference>
<evidence type="ECO:0000256" key="7">
    <source>
        <dbReference type="ARBA" id="ARBA00022691"/>
    </source>
</evidence>
<evidence type="ECO:0000256" key="5">
    <source>
        <dbReference type="ARBA" id="ARBA00022603"/>
    </source>
</evidence>
<keyword evidence="11" id="KW-1185">Reference proteome</keyword>
<sequence>MSTAPFSFGFQNKDIDEAAGEVDRDVPMDYIQPNVQPDVQGIPTATDSEPRWHTIHAMMTEERDFLDAPVERPAGLSTSDITPNSYEGGFKTWECSVDLATYVAASLMERNTIEGEHHIIEVGAGSALPTLAWLYYLLKHSPPIWTVIHLSLADFNQSVLELSTAPNLLLTWYFARAEVAPPLEGDLDITPALLNRFISDLSAYRINISFLSGSWGSAFSDCLKYFNGTQLRPGMKTEFLASETIYSPASIHTFTEVLVKALENADKNGGCAKAFVAAKRIYFGVGGGVDEFVEGVQEFGCSVGEVWKREPPGVAMVILDVVRKESLETLIMGGMSGTPRRCCD</sequence>
<dbReference type="Proteomes" id="UP001276659">
    <property type="component" value="Unassembled WGS sequence"/>
</dbReference>
<evidence type="ECO:0000256" key="1">
    <source>
        <dbReference type="ARBA" id="ARBA00004123"/>
    </source>
</evidence>
<comment type="similarity">
    <text evidence="9">Belongs to the methyltransferase superfamily. METTL18 family.</text>
</comment>
<evidence type="ECO:0000313" key="11">
    <source>
        <dbReference type="Proteomes" id="UP001276659"/>
    </source>
</evidence>
<accession>A0AAE0DDM1</accession>
<evidence type="ECO:0000256" key="2">
    <source>
        <dbReference type="ARBA" id="ARBA00004496"/>
    </source>
</evidence>
<keyword evidence="6" id="KW-0808">Transferase</keyword>
<keyword evidence="8" id="KW-0539">Nucleus</keyword>
<dbReference type="EC" id="2.1.1.85" evidence="3"/>
<name>A0AAE0DDM1_9LECA</name>
<gene>
    <name evidence="10" type="ORF">OEA41_010222</name>
</gene>
<protein>
    <recommendedName>
        <fullName evidence="3">protein-histidine N-methyltransferase</fullName>
        <ecNumber evidence="3">2.1.1.85</ecNumber>
    </recommendedName>
</protein>
<dbReference type="GO" id="GO:0005737">
    <property type="term" value="C:cytoplasm"/>
    <property type="evidence" value="ECO:0007669"/>
    <property type="project" value="UniProtKB-SubCell"/>
</dbReference>
<reference evidence="10" key="1">
    <citation type="submission" date="2022-11" db="EMBL/GenBank/DDBJ databases">
        <title>Chromosomal genome sequence assembly and mating type (MAT) locus characterization of the leprose asexual lichenized fungus Lepraria neglecta (Nyl.) Erichsen.</title>
        <authorList>
            <person name="Allen J.L."/>
            <person name="Pfeffer B."/>
        </authorList>
    </citation>
    <scope>NUCLEOTIDE SEQUENCE</scope>
    <source>
        <strain evidence="10">Allen 5258</strain>
    </source>
</reference>
<evidence type="ECO:0000256" key="3">
    <source>
        <dbReference type="ARBA" id="ARBA00012533"/>
    </source>
</evidence>
<evidence type="ECO:0000256" key="6">
    <source>
        <dbReference type="ARBA" id="ARBA00022679"/>
    </source>
</evidence>
<dbReference type="GO" id="GO:0032259">
    <property type="term" value="P:methylation"/>
    <property type="evidence" value="ECO:0007669"/>
    <property type="project" value="UniProtKB-KW"/>
</dbReference>
<keyword evidence="7" id="KW-0949">S-adenosyl-L-methionine</keyword>